<evidence type="ECO:0000256" key="2">
    <source>
        <dbReference type="SAM" id="SignalP"/>
    </source>
</evidence>
<feature type="region of interest" description="Disordered" evidence="1">
    <location>
        <begin position="36"/>
        <end position="105"/>
    </location>
</feature>
<keyword evidence="2" id="KW-0732">Signal</keyword>
<evidence type="ECO:0000313" key="4">
    <source>
        <dbReference type="Proteomes" id="UP001163846"/>
    </source>
</evidence>
<feature type="compositionally biased region" description="Polar residues" evidence="1">
    <location>
        <begin position="50"/>
        <end position="60"/>
    </location>
</feature>
<gene>
    <name evidence="3" type="ORF">F5878DRAFT_643752</name>
</gene>
<feature type="signal peptide" evidence="2">
    <location>
        <begin position="1"/>
        <end position="27"/>
    </location>
</feature>
<feature type="compositionally biased region" description="Basic and acidic residues" evidence="1">
    <location>
        <begin position="36"/>
        <end position="49"/>
    </location>
</feature>
<dbReference type="Proteomes" id="UP001163846">
    <property type="component" value="Unassembled WGS sequence"/>
</dbReference>
<evidence type="ECO:0000256" key="1">
    <source>
        <dbReference type="SAM" id="MobiDB-lite"/>
    </source>
</evidence>
<feature type="compositionally biased region" description="Polar residues" evidence="1">
    <location>
        <begin position="72"/>
        <end position="81"/>
    </location>
</feature>
<proteinExistence type="predicted"/>
<dbReference type="AlphaFoldDB" id="A0AA38P4L2"/>
<organism evidence="3 4">
    <name type="scientific">Lentinula raphanica</name>
    <dbReference type="NCBI Taxonomy" id="153919"/>
    <lineage>
        <taxon>Eukaryota</taxon>
        <taxon>Fungi</taxon>
        <taxon>Dikarya</taxon>
        <taxon>Basidiomycota</taxon>
        <taxon>Agaricomycotina</taxon>
        <taxon>Agaricomycetes</taxon>
        <taxon>Agaricomycetidae</taxon>
        <taxon>Agaricales</taxon>
        <taxon>Marasmiineae</taxon>
        <taxon>Omphalotaceae</taxon>
        <taxon>Lentinula</taxon>
    </lineage>
</organism>
<dbReference type="EMBL" id="MU806343">
    <property type="protein sequence ID" value="KAJ3836169.1"/>
    <property type="molecule type" value="Genomic_DNA"/>
</dbReference>
<evidence type="ECO:0000313" key="3">
    <source>
        <dbReference type="EMBL" id="KAJ3836169.1"/>
    </source>
</evidence>
<sequence length="354" mass="40842">MYLFRISTWHSLAVHALLLLIIAAAIALPIERDTAEPREDQRIAARAESTESSNRNTAVPTSEHRNFVQIMPNPSSESQATTKRRQRATGPREKTKTRDREAKTTPKDYVLSVRVGGHAERYKGQREDVWVLAFIPDETLKEKRTIQVLGYRTIRDTAPQSDFRWTRQVHTQNKKSVYGALVTVSPQHPHYDIATLKMSEETKANLTIDMREDVDEYRIDKLPSALSIYQFAVRVRHQLAKPKYRDIVDVQSFDISKSSEFGQAFKEMVKEKGTGAGDALSEEEDKWEWELYERIESGAVVLEDSLKLYNRDILEEFWDEADPVLQYIGDQDIWDKERRERLALGESFQAPGKN</sequence>
<protein>
    <submittedName>
        <fullName evidence="3">Uncharacterized protein</fullName>
    </submittedName>
</protein>
<feature type="compositionally biased region" description="Basic and acidic residues" evidence="1">
    <location>
        <begin position="90"/>
        <end position="105"/>
    </location>
</feature>
<reference evidence="3" key="1">
    <citation type="submission" date="2022-08" db="EMBL/GenBank/DDBJ databases">
        <authorList>
            <consortium name="DOE Joint Genome Institute"/>
            <person name="Min B."/>
            <person name="Riley R."/>
            <person name="Sierra-Patev S."/>
            <person name="Naranjo-Ortiz M."/>
            <person name="Looney B."/>
            <person name="Konkel Z."/>
            <person name="Slot J.C."/>
            <person name="Sakamoto Y."/>
            <person name="Steenwyk J.L."/>
            <person name="Rokas A."/>
            <person name="Carro J."/>
            <person name="Camarero S."/>
            <person name="Ferreira P."/>
            <person name="Molpeceres G."/>
            <person name="Ruiz-Duenas F.J."/>
            <person name="Serrano A."/>
            <person name="Henrissat B."/>
            <person name="Drula E."/>
            <person name="Hughes K.W."/>
            <person name="Mata J.L."/>
            <person name="Ishikawa N.K."/>
            <person name="Vargas-Isla R."/>
            <person name="Ushijima S."/>
            <person name="Smith C.A."/>
            <person name="Ahrendt S."/>
            <person name="Andreopoulos W."/>
            <person name="He G."/>
            <person name="Labutti K."/>
            <person name="Lipzen A."/>
            <person name="Ng V."/>
            <person name="Sandor L."/>
            <person name="Barry K."/>
            <person name="Martinez A.T."/>
            <person name="Xiao Y."/>
            <person name="Gibbons J.G."/>
            <person name="Terashima K."/>
            <person name="Hibbett D.S."/>
            <person name="Grigoriev I.V."/>
        </authorList>
    </citation>
    <scope>NUCLEOTIDE SEQUENCE</scope>
    <source>
        <strain evidence="3">TFB9207</strain>
    </source>
</reference>
<name>A0AA38P4L2_9AGAR</name>
<keyword evidence="4" id="KW-1185">Reference proteome</keyword>
<feature type="chain" id="PRO_5041312958" evidence="2">
    <location>
        <begin position="28"/>
        <end position="354"/>
    </location>
</feature>
<accession>A0AA38P4L2</accession>
<comment type="caution">
    <text evidence="3">The sequence shown here is derived from an EMBL/GenBank/DDBJ whole genome shotgun (WGS) entry which is preliminary data.</text>
</comment>